<dbReference type="SUPFAM" id="SSF81383">
    <property type="entry name" value="F-box domain"/>
    <property type="match status" value="1"/>
</dbReference>
<dbReference type="PROSITE" id="PS50181">
    <property type="entry name" value="FBOX"/>
    <property type="match status" value="1"/>
</dbReference>
<reference evidence="3" key="1">
    <citation type="journal article" date="2019" name="Nat. Commun.">
        <title>The genome of broomcorn millet.</title>
        <authorList>
            <person name="Zou C."/>
            <person name="Miki D."/>
            <person name="Li D."/>
            <person name="Tang Q."/>
            <person name="Xiao L."/>
            <person name="Rajput S."/>
            <person name="Deng P."/>
            <person name="Jia W."/>
            <person name="Huang R."/>
            <person name="Zhang M."/>
            <person name="Sun Y."/>
            <person name="Hu J."/>
            <person name="Fu X."/>
            <person name="Schnable P.S."/>
            <person name="Li F."/>
            <person name="Zhang H."/>
            <person name="Feng B."/>
            <person name="Zhu X."/>
            <person name="Liu R."/>
            <person name="Schnable J.C."/>
            <person name="Zhu J.-K."/>
            <person name="Zhang H."/>
        </authorList>
    </citation>
    <scope>NUCLEOTIDE SEQUENCE [LARGE SCALE GENOMIC DNA]</scope>
</reference>
<dbReference type="PANTHER" id="PTHR31672">
    <property type="entry name" value="BNACNNG10540D PROTEIN"/>
    <property type="match status" value="1"/>
</dbReference>
<dbReference type="STRING" id="4540.A0A3L6S430"/>
<dbReference type="SMART" id="SM00256">
    <property type="entry name" value="FBOX"/>
    <property type="match status" value="1"/>
</dbReference>
<dbReference type="Gene3D" id="1.20.1280.50">
    <property type="match status" value="1"/>
</dbReference>
<sequence length="391" mass="44946">MAAELGPLVDFLPDKIVRSILARVPARSVRRFRAVSRSWRRLLTFDRGFLVEHHRQQRLEPMVAFIDYTYAPGDMVDSQFGVQAFDFRTGEIREAVTRGSAVAQDRHVFDDSKVFKLHGSCNGLLLYHFHRVFYVCNPATGQRACLPPLQSDEVAALYCYDNGAPLEEYRVMYHRGQGPDKCYYIISLRTLDRREKIRAIGRPSFSTSASLDAALVKGPSPAWARPPLQLKDSLHWPPQESQEHRILVFDTVTEVFSRMSTPVVMQEEDTVVLLEMQGKLAMSTCRRGALVVELFILEDYHDEIWVCAHRIQLPVELTRDFDYQEGLAFIGSEDGDVLVSTPQSVLHYNRNGRRVKDFVPKGFPHYVTTHLLKESLVPYYIAWNMDPPHWF</sequence>
<dbReference type="AlphaFoldDB" id="A0A3L6S430"/>
<proteinExistence type="predicted"/>
<protein>
    <submittedName>
        <fullName evidence="2">F-box domain containing protein, expressed</fullName>
    </submittedName>
</protein>
<dbReference type="CDD" id="cd22157">
    <property type="entry name" value="F-box_AtFBW1-like"/>
    <property type="match status" value="1"/>
</dbReference>
<evidence type="ECO:0000313" key="2">
    <source>
        <dbReference type="EMBL" id="RLN15687.1"/>
    </source>
</evidence>
<comment type="caution">
    <text evidence="2">The sequence shown here is derived from an EMBL/GenBank/DDBJ whole genome shotgun (WGS) entry which is preliminary data.</text>
</comment>
<accession>A0A3L6S430</accession>
<dbReference type="Pfam" id="PF07734">
    <property type="entry name" value="FBA_1"/>
    <property type="match status" value="1"/>
</dbReference>
<evidence type="ECO:0000313" key="3">
    <source>
        <dbReference type="Proteomes" id="UP000275267"/>
    </source>
</evidence>
<evidence type="ECO:0000259" key="1">
    <source>
        <dbReference type="PROSITE" id="PS50181"/>
    </source>
</evidence>
<dbReference type="InterPro" id="IPR006527">
    <property type="entry name" value="F-box-assoc_dom_typ1"/>
</dbReference>
<dbReference type="NCBIfam" id="TIGR01640">
    <property type="entry name" value="F_box_assoc_1"/>
    <property type="match status" value="1"/>
</dbReference>
<dbReference type="Proteomes" id="UP000275267">
    <property type="component" value="Unassembled WGS sequence"/>
</dbReference>
<dbReference type="InterPro" id="IPR050796">
    <property type="entry name" value="SCF_F-box_component"/>
</dbReference>
<organism evidence="2 3">
    <name type="scientific">Panicum miliaceum</name>
    <name type="common">Proso millet</name>
    <name type="synonym">Broomcorn millet</name>
    <dbReference type="NCBI Taxonomy" id="4540"/>
    <lineage>
        <taxon>Eukaryota</taxon>
        <taxon>Viridiplantae</taxon>
        <taxon>Streptophyta</taxon>
        <taxon>Embryophyta</taxon>
        <taxon>Tracheophyta</taxon>
        <taxon>Spermatophyta</taxon>
        <taxon>Magnoliopsida</taxon>
        <taxon>Liliopsida</taxon>
        <taxon>Poales</taxon>
        <taxon>Poaceae</taxon>
        <taxon>PACMAD clade</taxon>
        <taxon>Panicoideae</taxon>
        <taxon>Panicodae</taxon>
        <taxon>Paniceae</taxon>
        <taxon>Panicinae</taxon>
        <taxon>Panicum</taxon>
        <taxon>Panicum sect. Panicum</taxon>
    </lineage>
</organism>
<dbReference type="InterPro" id="IPR001810">
    <property type="entry name" value="F-box_dom"/>
</dbReference>
<name>A0A3L6S430_PANMI</name>
<dbReference type="Pfam" id="PF00646">
    <property type="entry name" value="F-box"/>
    <property type="match status" value="1"/>
</dbReference>
<dbReference type="OrthoDB" id="637689at2759"/>
<gene>
    <name evidence="2" type="ORF">C2845_PM02G28730</name>
</gene>
<feature type="domain" description="F-box" evidence="1">
    <location>
        <begin position="6"/>
        <end position="52"/>
    </location>
</feature>
<dbReference type="EMBL" id="PQIB02000005">
    <property type="protein sequence ID" value="RLN15687.1"/>
    <property type="molecule type" value="Genomic_DNA"/>
</dbReference>
<keyword evidence="3" id="KW-1185">Reference proteome</keyword>
<dbReference type="InterPro" id="IPR017451">
    <property type="entry name" value="F-box-assoc_interact_dom"/>
</dbReference>
<dbReference type="InterPro" id="IPR036047">
    <property type="entry name" value="F-box-like_dom_sf"/>
</dbReference>